<dbReference type="AlphaFoldDB" id="A0AAD4L2A9"/>
<dbReference type="EMBL" id="JAJTJA010000003">
    <property type="protein sequence ID" value="KAH8702540.1"/>
    <property type="molecule type" value="Genomic_DNA"/>
</dbReference>
<reference evidence="2" key="1">
    <citation type="submission" date="2021-12" db="EMBL/GenBank/DDBJ databases">
        <title>Convergent genome expansion in fungi linked to evolution of root-endophyte symbiosis.</title>
        <authorList>
            <consortium name="DOE Joint Genome Institute"/>
            <person name="Ke Y.-H."/>
            <person name="Bonito G."/>
            <person name="Liao H.-L."/>
            <person name="Looney B."/>
            <person name="Rojas-Flechas A."/>
            <person name="Nash J."/>
            <person name="Hameed K."/>
            <person name="Schadt C."/>
            <person name="Martin F."/>
            <person name="Crous P.W."/>
            <person name="Miettinen O."/>
            <person name="Magnuson J.K."/>
            <person name="Labbe J."/>
            <person name="Jacobson D."/>
            <person name="Doktycz M.J."/>
            <person name="Veneault-Fourrey C."/>
            <person name="Kuo A."/>
            <person name="Mondo S."/>
            <person name="Calhoun S."/>
            <person name="Riley R."/>
            <person name="Ohm R."/>
            <person name="LaButti K."/>
            <person name="Andreopoulos B."/>
            <person name="Pangilinan J."/>
            <person name="Nolan M."/>
            <person name="Tritt A."/>
            <person name="Clum A."/>
            <person name="Lipzen A."/>
            <person name="Daum C."/>
            <person name="Barry K."/>
            <person name="Grigoriev I.V."/>
            <person name="Vilgalys R."/>
        </authorList>
    </citation>
    <scope>NUCLEOTIDE SEQUENCE</scope>
    <source>
        <strain evidence="2">PMI_201</strain>
    </source>
</reference>
<comment type="caution">
    <text evidence="2">The sequence shown here is derived from an EMBL/GenBank/DDBJ whole genome shotgun (WGS) entry which is preliminary data.</text>
</comment>
<feature type="region of interest" description="Disordered" evidence="1">
    <location>
        <begin position="47"/>
        <end position="107"/>
    </location>
</feature>
<sequence>MYHDNLPVVPNFFLAAKRPNGPASVAIRQASYGGALRARGMHSLRSYGQPRRERHGSQQTIDESAQIGMPPSELGRVSIVSGTSSNRHEEHQGGWISMDIQTWRPQS</sequence>
<proteinExistence type="predicted"/>
<name>A0AAD4L2A9_9EURO</name>
<evidence type="ECO:0000313" key="3">
    <source>
        <dbReference type="Proteomes" id="UP001201262"/>
    </source>
</evidence>
<dbReference type="RefSeq" id="XP_046075916.1">
    <property type="nucleotide sequence ID" value="XM_046215544.1"/>
</dbReference>
<evidence type="ECO:0000313" key="2">
    <source>
        <dbReference type="EMBL" id="KAH8702540.1"/>
    </source>
</evidence>
<dbReference type="GeneID" id="70245831"/>
<keyword evidence="3" id="KW-1185">Reference proteome</keyword>
<dbReference type="Proteomes" id="UP001201262">
    <property type="component" value="Unassembled WGS sequence"/>
</dbReference>
<gene>
    <name evidence="2" type="ORF">BGW36DRAFT_373042</name>
</gene>
<evidence type="ECO:0000256" key="1">
    <source>
        <dbReference type="SAM" id="MobiDB-lite"/>
    </source>
</evidence>
<accession>A0AAD4L2A9</accession>
<protein>
    <submittedName>
        <fullName evidence="2">Uncharacterized protein</fullName>
    </submittedName>
</protein>
<organism evidence="2 3">
    <name type="scientific">Talaromyces proteolyticus</name>
    <dbReference type="NCBI Taxonomy" id="1131652"/>
    <lineage>
        <taxon>Eukaryota</taxon>
        <taxon>Fungi</taxon>
        <taxon>Dikarya</taxon>
        <taxon>Ascomycota</taxon>
        <taxon>Pezizomycotina</taxon>
        <taxon>Eurotiomycetes</taxon>
        <taxon>Eurotiomycetidae</taxon>
        <taxon>Eurotiales</taxon>
        <taxon>Trichocomaceae</taxon>
        <taxon>Talaromyces</taxon>
        <taxon>Talaromyces sect. Bacilispori</taxon>
    </lineage>
</organism>